<name>A0AA39CNX0_9EURO</name>
<dbReference type="GO" id="GO:0000978">
    <property type="term" value="F:RNA polymerase II cis-regulatory region sequence-specific DNA binding"/>
    <property type="evidence" value="ECO:0007669"/>
    <property type="project" value="TreeGrafter"/>
</dbReference>
<evidence type="ECO:0000259" key="6">
    <source>
        <dbReference type="SMART" id="SM00906"/>
    </source>
</evidence>
<sequence length="718" mass="80311">MHCLSDNLKTHEGIRRIRESESPIRCQYLFFASNPITIGDAGIPAVTQVPDQGTTDTISRDMSPSQPRPITVNPHQAMQPVVATRKTGADRIAAHSDATKGTPNEYFGESSTFNFVANVGSPLEGRQESVSAASGARPPPTELHTSLAASSPSVPVFELLGSDCEDPFGLPSRFVADRLVDAYFRFRHPLNPYLHEGTFRQRYRSLWLSQDVGGEEATQQTLAWFGLVNLVFAFGSDHASTTGRSAADRSRYFKRAKCLIFSGLLQMGTIELVQALLLMGQYLHGSLELNDCWTVVGLAIRTAQGLGLHLDPAKFTTNRIEQEVRKRIWWGCFVLDRVLGIKVGRPTMPDGPGLEVGMPLAVDDEFLSNSENSSSQPQGVPSKLEYFNQVILQCRLMEKILETLYGEDSSQGNTQKARAVHDPPRFLALSVQLDGELVAWQENLPRHLKPEAQALDWHFERQRNILMMRFLHARHLVHRQTLLLYITRRVKDPFQQEIMRTCVKRCITAAYDSITQVSTLHQHNKLSPFWHNSHYVFAALGVLLVYHTVEPTSVTEISLPPNVDIDHTIRQGVELLSRVGGQMHPLASRYVQSIQQLQARLKVISASNKSQPSQTLPTAQKRNLEADAISSVPQPQPPALARDQYPPQAQVLHSSFDPSMQQEVYQPTFAEASRWTGFEDEFSNIENMLMDSTGWTGLMDDWSDTPVCALDMRSPATH</sequence>
<feature type="domain" description="Xylanolytic transcriptional activator regulatory" evidence="6">
    <location>
        <begin position="292"/>
        <end position="365"/>
    </location>
</feature>
<keyword evidence="1" id="KW-0805">Transcription regulation</keyword>
<keyword evidence="3" id="KW-0804">Transcription</keyword>
<dbReference type="PANTHER" id="PTHR47424:SF3">
    <property type="entry name" value="REGULATORY PROTEIN GAL4"/>
    <property type="match status" value="1"/>
</dbReference>
<proteinExistence type="predicted"/>
<evidence type="ECO:0000256" key="4">
    <source>
        <dbReference type="ARBA" id="ARBA00023242"/>
    </source>
</evidence>
<dbReference type="PANTHER" id="PTHR47424">
    <property type="entry name" value="REGULATORY PROTEIN GAL4"/>
    <property type="match status" value="1"/>
</dbReference>
<dbReference type="CDD" id="cd12148">
    <property type="entry name" value="fungal_TF_MHR"/>
    <property type="match status" value="1"/>
</dbReference>
<keyword evidence="2" id="KW-0238">DNA-binding</keyword>
<dbReference type="GO" id="GO:0006351">
    <property type="term" value="P:DNA-templated transcription"/>
    <property type="evidence" value="ECO:0007669"/>
    <property type="project" value="InterPro"/>
</dbReference>
<evidence type="ECO:0000256" key="3">
    <source>
        <dbReference type="ARBA" id="ARBA00023163"/>
    </source>
</evidence>
<dbReference type="Pfam" id="PF04082">
    <property type="entry name" value="Fungal_trans"/>
    <property type="match status" value="1"/>
</dbReference>
<organism evidence="7 8">
    <name type="scientific">Cladophialophora chaetospira</name>
    <dbReference type="NCBI Taxonomy" id="386627"/>
    <lineage>
        <taxon>Eukaryota</taxon>
        <taxon>Fungi</taxon>
        <taxon>Dikarya</taxon>
        <taxon>Ascomycota</taxon>
        <taxon>Pezizomycotina</taxon>
        <taxon>Eurotiomycetes</taxon>
        <taxon>Chaetothyriomycetidae</taxon>
        <taxon>Chaetothyriales</taxon>
        <taxon>Herpotrichiellaceae</taxon>
        <taxon>Cladophialophora</taxon>
    </lineage>
</organism>
<reference evidence="7" key="1">
    <citation type="submission" date="2022-10" db="EMBL/GenBank/DDBJ databases">
        <title>Culturing micro-colonial fungi from biological soil crusts in the Mojave desert and describing Neophaeococcomyces mojavensis, and introducing the new genera and species Taxawa tesnikishii.</title>
        <authorList>
            <person name="Kurbessoian T."/>
            <person name="Stajich J.E."/>
        </authorList>
    </citation>
    <scope>NUCLEOTIDE SEQUENCE</scope>
    <source>
        <strain evidence="7">TK_41</strain>
    </source>
</reference>
<evidence type="ECO:0000256" key="2">
    <source>
        <dbReference type="ARBA" id="ARBA00023125"/>
    </source>
</evidence>
<gene>
    <name evidence="7" type="ORF">H2200_002797</name>
</gene>
<keyword evidence="8" id="KW-1185">Reference proteome</keyword>
<accession>A0AA39CNX0</accession>
<dbReference type="SMART" id="SM00906">
    <property type="entry name" value="Fungal_trans"/>
    <property type="match status" value="1"/>
</dbReference>
<dbReference type="AlphaFoldDB" id="A0AA39CNX0"/>
<dbReference type="GO" id="GO:0000981">
    <property type="term" value="F:DNA-binding transcription factor activity, RNA polymerase II-specific"/>
    <property type="evidence" value="ECO:0007669"/>
    <property type="project" value="TreeGrafter"/>
</dbReference>
<dbReference type="InterPro" id="IPR051127">
    <property type="entry name" value="Fungal_SecMet_Regulators"/>
</dbReference>
<dbReference type="Proteomes" id="UP001172673">
    <property type="component" value="Unassembled WGS sequence"/>
</dbReference>
<evidence type="ECO:0000256" key="5">
    <source>
        <dbReference type="SAM" id="MobiDB-lite"/>
    </source>
</evidence>
<evidence type="ECO:0000313" key="8">
    <source>
        <dbReference type="Proteomes" id="UP001172673"/>
    </source>
</evidence>
<feature type="region of interest" description="Disordered" evidence="5">
    <location>
        <begin position="126"/>
        <end position="147"/>
    </location>
</feature>
<dbReference type="EMBL" id="JAPDRK010000003">
    <property type="protein sequence ID" value="KAJ9614660.1"/>
    <property type="molecule type" value="Genomic_DNA"/>
</dbReference>
<dbReference type="GO" id="GO:0005634">
    <property type="term" value="C:nucleus"/>
    <property type="evidence" value="ECO:0007669"/>
    <property type="project" value="TreeGrafter"/>
</dbReference>
<keyword evidence="4" id="KW-0539">Nucleus</keyword>
<dbReference type="GO" id="GO:0008270">
    <property type="term" value="F:zinc ion binding"/>
    <property type="evidence" value="ECO:0007669"/>
    <property type="project" value="InterPro"/>
</dbReference>
<comment type="caution">
    <text evidence="7">The sequence shown here is derived from an EMBL/GenBank/DDBJ whole genome shotgun (WGS) entry which is preliminary data.</text>
</comment>
<dbReference type="GO" id="GO:0000435">
    <property type="term" value="P:positive regulation of transcription from RNA polymerase II promoter by galactose"/>
    <property type="evidence" value="ECO:0007669"/>
    <property type="project" value="TreeGrafter"/>
</dbReference>
<evidence type="ECO:0000313" key="7">
    <source>
        <dbReference type="EMBL" id="KAJ9614660.1"/>
    </source>
</evidence>
<dbReference type="InterPro" id="IPR007219">
    <property type="entry name" value="XnlR_reg_dom"/>
</dbReference>
<evidence type="ECO:0000256" key="1">
    <source>
        <dbReference type="ARBA" id="ARBA00023015"/>
    </source>
</evidence>
<protein>
    <recommendedName>
        <fullName evidence="6">Xylanolytic transcriptional activator regulatory domain-containing protein</fullName>
    </recommendedName>
</protein>